<comment type="caution">
    <text evidence="3">The sequence shown here is derived from an EMBL/GenBank/DDBJ whole genome shotgun (WGS) entry which is preliminary data.</text>
</comment>
<gene>
    <name evidence="3" type="ORF">V9T40_003130</name>
</gene>
<keyword evidence="4" id="KW-1185">Reference proteome</keyword>
<name>A0AAN9TRZ3_9HEMI</name>
<sequence length="219" mass="25361">MDLARYDSGSKNDDDSHRDDDMDLNDIQSADRVIATPLTIPPDHHKLQYQYWLWFSKRWKAKVSTVTYDQNLKLIGKFGSVEQFWAIYGHLVRPSELPSQCDFHLFKLGIKPMWEDEANSKGGQWIVRLKKGLVSRCWENLILAMLGEQFMVGDELCGSVVSTRLKEDIITVWNRTASDISTTTRIRDTLRRIMNLPPNTSLEYKTHNDILKHLPVSHS</sequence>
<dbReference type="FunFam" id="3.30.760.10:FF:000014">
    <property type="entry name" value="Eukaryotic translation initiation factor 4E-4"/>
    <property type="match status" value="1"/>
</dbReference>
<dbReference type="Proteomes" id="UP001367676">
    <property type="component" value="Unassembled WGS sequence"/>
</dbReference>
<dbReference type="InterPro" id="IPR023398">
    <property type="entry name" value="TIF_eIF4e-like"/>
</dbReference>
<dbReference type="InterPro" id="IPR001040">
    <property type="entry name" value="TIF_eIF_4E"/>
</dbReference>
<feature type="compositionally biased region" description="Basic and acidic residues" evidence="2">
    <location>
        <begin position="1"/>
        <end position="20"/>
    </location>
</feature>
<dbReference type="SUPFAM" id="SSF55418">
    <property type="entry name" value="eIF4e-like"/>
    <property type="match status" value="1"/>
</dbReference>
<evidence type="ECO:0000313" key="4">
    <source>
        <dbReference type="Proteomes" id="UP001367676"/>
    </source>
</evidence>
<evidence type="ECO:0000256" key="2">
    <source>
        <dbReference type="SAM" id="MobiDB-lite"/>
    </source>
</evidence>
<keyword evidence="1" id="KW-0694">RNA-binding</keyword>
<organism evidence="3 4">
    <name type="scientific">Parthenolecanium corni</name>
    <dbReference type="NCBI Taxonomy" id="536013"/>
    <lineage>
        <taxon>Eukaryota</taxon>
        <taxon>Metazoa</taxon>
        <taxon>Ecdysozoa</taxon>
        <taxon>Arthropoda</taxon>
        <taxon>Hexapoda</taxon>
        <taxon>Insecta</taxon>
        <taxon>Pterygota</taxon>
        <taxon>Neoptera</taxon>
        <taxon>Paraneoptera</taxon>
        <taxon>Hemiptera</taxon>
        <taxon>Sternorrhyncha</taxon>
        <taxon>Coccoidea</taxon>
        <taxon>Coccidae</taxon>
        <taxon>Parthenolecanium</taxon>
    </lineage>
</organism>
<comment type="similarity">
    <text evidence="1">Belongs to the eukaryotic initiation factor 4E family.</text>
</comment>
<dbReference type="GO" id="GO:0000340">
    <property type="term" value="F:RNA 7-methylguanosine cap binding"/>
    <property type="evidence" value="ECO:0007669"/>
    <property type="project" value="TreeGrafter"/>
</dbReference>
<keyword evidence="1" id="KW-0396">Initiation factor</keyword>
<feature type="region of interest" description="Disordered" evidence="2">
    <location>
        <begin position="1"/>
        <end position="22"/>
    </location>
</feature>
<evidence type="ECO:0000313" key="3">
    <source>
        <dbReference type="EMBL" id="KAK7603131.1"/>
    </source>
</evidence>
<reference evidence="3 4" key="1">
    <citation type="submission" date="2024-03" db="EMBL/GenBank/DDBJ databases">
        <title>Adaptation during the transition from Ophiocordyceps entomopathogen to insect associate is accompanied by gene loss and intensified selection.</title>
        <authorList>
            <person name="Ward C.M."/>
            <person name="Onetto C.A."/>
            <person name="Borneman A.R."/>
        </authorList>
    </citation>
    <scope>NUCLEOTIDE SEQUENCE [LARGE SCALE GENOMIC DNA]</scope>
    <source>
        <strain evidence="3">AWRI1</strain>
        <tissue evidence="3">Single Adult Female</tissue>
    </source>
</reference>
<proteinExistence type="inferred from homology"/>
<dbReference type="Gene3D" id="3.30.760.10">
    <property type="entry name" value="RNA Cap, Translation Initiation Factor Eif4e"/>
    <property type="match status" value="1"/>
</dbReference>
<accession>A0AAN9TRZ3</accession>
<dbReference type="AlphaFoldDB" id="A0AAN9TRZ3"/>
<dbReference type="GO" id="GO:0003743">
    <property type="term" value="F:translation initiation factor activity"/>
    <property type="evidence" value="ECO:0007669"/>
    <property type="project" value="UniProtKB-KW"/>
</dbReference>
<evidence type="ECO:0008006" key="5">
    <source>
        <dbReference type="Google" id="ProtNLM"/>
    </source>
</evidence>
<evidence type="ECO:0000256" key="1">
    <source>
        <dbReference type="RuleBase" id="RU004374"/>
    </source>
</evidence>
<dbReference type="PANTHER" id="PTHR11960">
    <property type="entry name" value="EUKARYOTIC TRANSLATION INITIATION FACTOR 4E RELATED"/>
    <property type="match status" value="1"/>
</dbReference>
<protein>
    <recommendedName>
        <fullName evidence="5">EIF-4F 25 kDa subunit</fullName>
    </recommendedName>
</protein>
<dbReference type="PANTHER" id="PTHR11960:SF18">
    <property type="entry name" value="EUKARYOTIC TRANSLATION INITIATION FACTOR 4E HOMOLOGOUS PROTEIN, ISOFORM B"/>
    <property type="match status" value="1"/>
</dbReference>
<dbReference type="EMBL" id="JBBCAQ010000006">
    <property type="protein sequence ID" value="KAK7603131.1"/>
    <property type="molecule type" value="Genomic_DNA"/>
</dbReference>
<dbReference type="Pfam" id="PF01652">
    <property type="entry name" value="IF4E"/>
    <property type="match status" value="1"/>
</dbReference>
<keyword evidence="1" id="KW-0648">Protein biosynthesis</keyword>
<dbReference type="GO" id="GO:0016281">
    <property type="term" value="C:eukaryotic translation initiation factor 4F complex"/>
    <property type="evidence" value="ECO:0007669"/>
    <property type="project" value="TreeGrafter"/>
</dbReference>